<dbReference type="Pfam" id="PF03321">
    <property type="entry name" value="GH3"/>
    <property type="match status" value="1"/>
</dbReference>
<accession>A0ABR0UFZ9</accession>
<feature type="domain" description="GH3 C-terminal" evidence="4">
    <location>
        <begin position="180"/>
        <end position="299"/>
    </location>
</feature>
<evidence type="ECO:0000259" key="4">
    <source>
        <dbReference type="Pfam" id="PF23572"/>
    </source>
</evidence>
<dbReference type="EMBL" id="JABTTQ020002904">
    <property type="protein sequence ID" value="KAK6121475.1"/>
    <property type="molecule type" value="Genomic_DNA"/>
</dbReference>
<keyword evidence="2" id="KW-0436">Ligase</keyword>
<protein>
    <recommendedName>
        <fullName evidence="7">Indole-3-acetic acid-amido synthetase</fullName>
    </recommendedName>
</protein>
<dbReference type="Pfam" id="PF23571">
    <property type="entry name" value="GH3_M"/>
    <property type="match status" value="1"/>
</dbReference>
<evidence type="ECO:0000256" key="2">
    <source>
        <dbReference type="ARBA" id="ARBA00022598"/>
    </source>
</evidence>
<evidence type="ECO:0000256" key="1">
    <source>
        <dbReference type="ARBA" id="ARBA00008068"/>
    </source>
</evidence>
<dbReference type="InterPro" id="IPR004993">
    <property type="entry name" value="GH3"/>
</dbReference>
<dbReference type="PANTHER" id="PTHR31901:SF96">
    <property type="entry name" value="INDOLE-3-ACETIC ACID-AMIDO SYNTHETASE GH3.1-RELATED"/>
    <property type="match status" value="1"/>
</dbReference>
<feature type="domain" description="GH3 middle" evidence="3">
    <location>
        <begin position="93"/>
        <end position="164"/>
    </location>
</feature>
<proteinExistence type="inferred from homology"/>
<evidence type="ECO:0000313" key="6">
    <source>
        <dbReference type="Proteomes" id="UP001318860"/>
    </source>
</evidence>
<sequence>MNAWPGLRGPTPGLWRTLLPWECAKDNWERIIARIWPNTKYLDVIVTGAMTQYIPTLDYYSGGLPIVSVNYASSECFSGINLNPICKPSEISYTIMPNMAYFEFLPCERNSTYVELVDLVDVKIGKEYELVITTFAGLYRYRVGDILRVTGFHNSAPHFQFVRRENVLLIIDTDKTKEPDLQTAVDNASKLLCEFNTSVVEYTSHADTTTIPGHYVIYLELLEKDLDNLPRDNVLDKCCLAMEESLDSEYRQCRVVYKSIGPLEIRVVKNGTFEELMDYEISKGASLGQYKVPKCVSSKSMVDFLDSRVTSKYFSQALPHWTSE</sequence>
<dbReference type="PANTHER" id="PTHR31901">
    <property type="entry name" value="GH3 DOMAIN-CONTAINING PROTEIN"/>
    <property type="match status" value="1"/>
</dbReference>
<evidence type="ECO:0008006" key="7">
    <source>
        <dbReference type="Google" id="ProtNLM"/>
    </source>
</evidence>
<reference evidence="5 6" key="1">
    <citation type="journal article" date="2021" name="Comput. Struct. Biotechnol. J.">
        <title>De novo genome assembly of the potent medicinal plant Rehmannia glutinosa using nanopore technology.</title>
        <authorList>
            <person name="Ma L."/>
            <person name="Dong C."/>
            <person name="Song C."/>
            <person name="Wang X."/>
            <person name="Zheng X."/>
            <person name="Niu Y."/>
            <person name="Chen S."/>
            <person name="Feng W."/>
        </authorList>
    </citation>
    <scope>NUCLEOTIDE SEQUENCE [LARGE SCALE GENOMIC DNA]</scope>
    <source>
        <strain evidence="5">DH-2019</strain>
    </source>
</reference>
<dbReference type="Pfam" id="PF23572">
    <property type="entry name" value="GH3_C"/>
    <property type="match status" value="1"/>
</dbReference>
<comment type="caution">
    <text evidence="5">The sequence shown here is derived from an EMBL/GenBank/DDBJ whole genome shotgun (WGS) entry which is preliminary data.</text>
</comment>
<comment type="similarity">
    <text evidence="1">Belongs to the IAA-amido conjugating enzyme family.</text>
</comment>
<dbReference type="InterPro" id="IPR055378">
    <property type="entry name" value="GH3_C"/>
</dbReference>
<evidence type="ECO:0000259" key="3">
    <source>
        <dbReference type="Pfam" id="PF23571"/>
    </source>
</evidence>
<keyword evidence="6" id="KW-1185">Reference proteome</keyword>
<name>A0ABR0UFZ9_REHGL</name>
<gene>
    <name evidence="5" type="ORF">DH2020_044783</name>
</gene>
<organism evidence="5 6">
    <name type="scientific">Rehmannia glutinosa</name>
    <name type="common">Chinese foxglove</name>
    <dbReference type="NCBI Taxonomy" id="99300"/>
    <lineage>
        <taxon>Eukaryota</taxon>
        <taxon>Viridiplantae</taxon>
        <taxon>Streptophyta</taxon>
        <taxon>Embryophyta</taxon>
        <taxon>Tracheophyta</taxon>
        <taxon>Spermatophyta</taxon>
        <taxon>Magnoliopsida</taxon>
        <taxon>eudicotyledons</taxon>
        <taxon>Gunneridae</taxon>
        <taxon>Pentapetalae</taxon>
        <taxon>asterids</taxon>
        <taxon>lamiids</taxon>
        <taxon>Lamiales</taxon>
        <taxon>Orobanchaceae</taxon>
        <taxon>Rehmannieae</taxon>
        <taxon>Rehmannia</taxon>
    </lineage>
</organism>
<dbReference type="InterPro" id="IPR055377">
    <property type="entry name" value="GH3_M"/>
</dbReference>
<dbReference type="Proteomes" id="UP001318860">
    <property type="component" value="Unassembled WGS sequence"/>
</dbReference>
<evidence type="ECO:0000313" key="5">
    <source>
        <dbReference type="EMBL" id="KAK6121475.1"/>
    </source>
</evidence>